<name>G5H9B1_9BACT</name>
<dbReference type="SUPFAM" id="SSF54001">
    <property type="entry name" value="Cysteine proteinases"/>
    <property type="match status" value="1"/>
</dbReference>
<keyword evidence="2 4" id="KW-0378">Hydrolase</keyword>
<dbReference type="STRING" id="742725.HMPREF9450_02197"/>
<keyword evidence="9" id="KW-1185">Reference proteome</keyword>
<dbReference type="GO" id="GO:0006508">
    <property type="term" value="P:proteolysis"/>
    <property type="evidence" value="ECO:0007669"/>
    <property type="project" value="UniProtKB-KW"/>
</dbReference>
<evidence type="ECO:0000256" key="5">
    <source>
        <dbReference type="PIRSR" id="PIRSR005700-1"/>
    </source>
</evidence>
<dbReference type="InterPro" id="IPR038765">
    <property type="entry name" value="Papain-like_cys_pep_sf"/>
</dbReference>
<dbReference type="AlphaFoldDB" id="G5H9B1"/>
<proteinExistence type="inferred from homology"/>
<dbReference type="InterPro" id="IPR004134">
    <property type="entry name" value="Peptidase_C1B"/>
</dbReference>
<dbReference type="GO" id="GO:0009636">
    <property type="term" value="P:response to toxic substance"/>
    <property type="evidence" value="ECO:0007669"/>
    <property type="project" value="TreeGrafter"/>
</dbReference>
<dbReference type="InterPro" id="IPR000668">
    <property type="entry name" value="Peptidase_C1A_C"/>
</dbReference>
<dbReference type="GO" id="GO:0070005">
    <property type="term" value="F:cysteine-type aminopeptidase activity"/>
    <property type="evidence" value="ECO:0007669"/>
    <property type="project" value="InterPro"/>
</dbReference>
<dbReference type="eggNOG" id="COG3579">
    <property type="taxonomic scope" value="Bacteria"/>
</dbReference>
<dbReference type="EMBL" id="ADLD01000013">
    <property type="protein sequence ID" value="EHB92148.1"/>
    <property type="molecule type" value="Genomic_DNA"/>
</dbReference>
<feature type="active site" evidence="5">
    <location>
        <position position="362"/>
    </location>
</feature>
<keyword evidence="6" id="KW-0732">Signal</keyword>
<accession>G5H9B1</accession>
<feature type="chain" id="PRO_5003477997" description="Aminopeptidase" evidence="6">
    <location>
        <begin position="22"/>
        <end position="405"/>
    </location>
</feature>
<dbReference type="GO" id="GO:0043418">
    <property type="term" value="P:homocysteine catabolic process"/>
    <property type="evidence" value="ECO:0007669"/>
    <property type="project" value="TreeGrafter"/>
</dbReference>
<evidence type="ECO:0000256" key="6">
    <source>
        <dbReference type="SAM" id="SignalP"/>
    </source>
</evidence>
<dbReference type="PROSITE" id="PS00139">
    <property type="entry name" value="THIOL_PROTEASE_CYS"/>
    <property type="match status" value="1"/>
</dbReference>
<comment type="similarity">
    <text evidence="4">Belongs to the peptidase C1 family.</text>
</comment>
<dbReference type="PANTHER" id="PTHR10363">
    <property type="entry name" value="BLEOMYCIN HYDROLASE"/>
    <property type="match status" value="1"/>
</dbReference>
<dbReference type="Pfam" id="PF00112">
    <property type="entry name" value="Peptidase_C1"/>
    <property type="match status" value="1"/>
</dbReference>
<evidence type="ECO:0000256" key="1">
    <source>
        <dbReference type="ARBA" id="ARBA00022670"/>
    </source>
</evidence>
<dbReference type="Proteomes" id="UP000006008">
    <property type="component" value="Unassembled WGS sequence"/>
</dbReference>
<feature type="active site" evidence="5">
    <location>
        <position position="341"/>
    </location>
</feature>
<keyword evidence="1 4" id="KW-0645">Protease</keyword>
<dbReference type="HOGENOM" id="CLU_056707_1_0_10"/>
<reference evidence="8 9" key="1">
    <citation type="submission" date="2011-08" db="EMBL/GenBank/DDBJ databases">
        <title>The Genome Sequence of Alistipes indistinctus YIT 12060.</title>
        <authorList>
            <consortium name="The Broad Institute Genome Sequencing Platform"/>
            <person name="Earl A."/>
            <person name="Ward D."/>
            <person name="Feldgarden M."/>
            <person name="Gevers D."/>
            <person name="Morotomi M."/>
            <person name="Young S.K."/>
            <person name="Zeng Q."/>
            <person name="Gargeya S."/>
            <person name="Fitzgerald M."/>
            <person name="Haas B."/>
            <person name="Abouelleil A."/>
            <person name="Alvarado L."/>
            <person name="Arachchi H.M."/>
            <person name="Berlin A."/>
            <person name="Brown A."/>
            <person name="Chapman S.B."/>
            <person name="Chen Z."/>
            <person name="Dunbar C."/>
            <person name="Freedman E."/>
            <person name="Gearin G."/>
            <person name="Gellesch M."/>
            <person name="Goldberg J."/>
            <person name="Griggs A."/>
            <person name="Gujja S."/>
            <person name="Heiman D."/>
            <person name="Howarth C."/>
            <person name="Larson L."/>
            <person name="Lui A."/>
            <person name="MacDonald P.J.P."/>
            <person name="Montmayeur A."/>
            <person name="Murphy C."/>
            <person name="Neiman D."/>
            <person name="Pearson M."/>
            <person name="Priest M."/>
            <person name="Roberts A."/>
            <person name="Saif S."/>
            <person name="Shea T."/>
            <person name="Shenoy N."/>
            <person name="Sisk P."/>
            <person name="Stolte C."/>
            <person name="Sykes S."/>
            <person name="Wortman J."/>
            <person name="Nusbaum C."/>
            <person name="Birren B."/>
        </authorList>
    </citation>
    <scope>NUCLEOTIDE SEQUENCE [LARGE SCALE GENOMIC DNA]</scope>
    <source>
        <strain evidence="8 9">YIT 12060</strain>
    </source>
</reference>
<keyword evidence="4" id="KW-0031">Aminopeptidase</keyword>
<evidence type="ECO:0000313" key="9">
    <source>
        <dbReference type="Proteomes" id="UP000006008"/>
    </source>
</evidence>
<comment type="caution">
    <text evidence="8">The sequence shown here is derived from an EMBL/GenBank/DDBJ whole genome shotgun (WGS) entry which is preliminary data.</text>
</comment>
<dbReference type="PATRIC" id="fig|742725.3.peg.2264"/>
<gene>
    <name evidence="8" type="ORF">HMPREF9450_02197</name>
</gene>
<organism evidence="8 9">
    <name type="scientific">Alistipes indistinctus YIT 12060</name>
    <dbReference type="NCBI Taxonomy" id="742725"/>
    <lineage>
        <taxon>Bacteria</taxon>
        <taxon>Pseudomonadati</taxon>
        <taxon>Bacteroidota</taxon>
        <taxon>Bacteroidia</taxon>
        <taxon>Bacteroidales</taxon>
        <taxon>Rikenellaceae</taxon>
        <taxon>Alistipes</taxon>
    </lineage>
</organism>
<evidence type="ECO:0000259" key="7">
    <source>
        <dbReference type="Pfam" id="PF00112"/>
    </source>
</evidence>
<sequence length="405" mass="45180">MMRKYVLLAALVCLSAGTVVARNPKSADTKTAPQPEKYVFTDLKTVSATSVKDQSRSGTCWCFSGVALLESDLLRRSGDTVDLSEMWIVRHAYYDKALRYARMHGKTNLDAGGISYDVPYMMSLYGIVPDSVYRGLNYGTPNHVHGELNAVIKAYMDAVIAAPNKTLSTAWKEGLNGILDAYFGQMPETFTVNGKSYTPQSWMEALKIDPQDYVQLTSFTHHPFYQSFVLEIPDNWTASQVYNIPLEELQMVIDSSLEAGYAVNWAADVSEKGFAFDKGFAIVPVTEAEEVSGSDRARWTKLTDEELKKMAQSPVGPTPEKTITQQMRQDAFDNYETTDDHGMLIVGLAKDQEGHPFYKVKNSWGERGTYKGYFYASAPYVLYKTTAILVNKNSIPQSVRAKLGL</sequence>
<protein>
    <recommendedName>
        <fullName evidence="4">Aminopeptidase</fullName>
    </recommendedName>
</protein>
<keyword evidence="3 4" id="KW-0788">Thiol protease</keyword>
<dbReference type="PIRSF" id="PIRSF005700">
    <property type="entry name" value="PepC"/>
    <property type="match status" value="1"/>
</dbReference>
<feature type="active site" evidence="5">
    <location>
        <position position="60"/>
    </location>
</feature>
<evidence type="ECO:0000256" key="4">
    <source>
        <dbReference type="PIRNR" id="PIRNR005700"/>
    </source>
</evidence>
<evidence type="ECO:0000313" key="8">
    <source>
        <dbReference type="EMBL" id="EHB92148.1"/>
    </source>
</evidence>
<feature type="domain" description="Peptidase C1A papain C-terminal" evidence="7">
    <location>
        <begin position="45"/>
        <end position="89"/>
    </location>
</feature>
<dbReference type="PANTHER" id="PTHR10363:SF2">
    <property type="entry name" value="BLEOMYCIN HYDROLASE"/>
    <property type="match status" value="1"/>
</dbReference>
<evidence type="ECO:0000256" key="3">
    <source>
        <dbReference type="ARBA" id="ARBA00022807"/>
    </source>
</evidence>
<dbReference type="Pfam" id="PF03051">
    <property type="entry name" value="Peptidase_C1_2"/>
    <property type="match status" value="1"/>
</dbReference>
<feature type="signal peptide" evidence="6">
    <location>
        <begin position="1"/>
        <end position="21"/>
    </location>
</feature>
<dbReference type="Gene3D" id="3.90.70.10">
    <property type="entry name" value="Cysteine proteinases"/>
    <property type="match status" value="1"/>
</dbReference>
<dbReference type="GO" id="GO:0005737">
    <property type="term" value="C:cytoplasm"/>
    <property type="evidence" value="ECO:0007669"/>
    <property type="project" value="TreeGrafter"/>
</dbReference>
<dbReference type="InterPro" id="IPR000169">
    <property type="entry name" value="Pept_cys_AS"/>
</dbReference>
<evidence type="ECO:0000256" key="2">
    <source>
        <dbReference type="ARBA" id="ARBA00022801"/>
    </source>
</evidence>